<gene>
    <name evidence="7" type="ORF">OM076_01710</name>
</gene>
<keyword evidence="5 6" id="KW-0472">Membrane</keyword>
<dbReference type="AlphaFoldDB" id="A0A9X3MMR9"/>
<dbReference type="Proteomes" id="UP001149140">
    <property type="component" value="Unassembled WGS sequence"/>
</dbReference>
<evidence type="ECO:0000256" key="4">
    <source>
        <dbReference type="ARBA" id="ARBA00022989"/>
    </source>
</evidence>
<feature type="transmembrane region" description="Helical" evidence="6">
    <location>
        <begin position="208"/>
        <end position="234"/>
    </location>
</feature>
<feature type="transmembrane region" description="Helical" evidence="6">
    <location>
        <begin position="134"/>
        <end position="158"/>
    </location>
</feature>
<accession>A0A9X3MMR9</accession>
<comment type="caution">
    <text evidence="7">The sequence shown here is derived from an EMBL/GenBank/DDBJ whole genome shotgun (WGS) entry which is preliminary data.</text>
</comment>
<name>A0A9X3MMR9_9ACTN</name>
<evidence type="ECO:0000313" key="8">
    <source>
        <dbReference type="Proteomes" id="UP001149140"/>
    </source>
</evidence>
<dbReference type="PIRSF" id="PIRSF035875">
    <property type="entry name" value="RNase_BN"/>
    <property type="match status" value="1"/>
</dbReference>
<keyword evidence="8" id="KW-1185">Reference proteome</keyword>
<evidence type="ECO:0000256" key="1">
    <source>
        <dbReference type="ARBA" id="ARBA00004651"/>
    </source>
</evidence>
<feature type="transmembrane region" description="Helical" evidence="6">
    <location>
        <begin position="29"/>
        <end position="48"/>
    </location>
</feature>
<dbReference type="RefSeq" id="WP_270037612.1">
    <property type="nucleotide sequence ID" value="NZ_JAPDOD010000001.1"/>
</dbReference>
<protein>
    <submittedName>
        <fullName evidence="7">YihY/virulence factor BrkB family protein</fullName>
    </submittedName>
</protein>
<evidence type="ECO:0000256" key="6">
    <source>
        <dbReference type="SAM" id="Phobius"/>
    </source>
</evidence>
<keyword evidence="4 6" id="KW-1133">Transmembrane helix</keyword>
<dbReference type="GO" id="GO:0005886">
    <property type="term" value="C:plasma membrane"/>
    <property type="evidence" value="ECO:0007669"/>
    <property type="project" value="UniProtKB-SubCell"/>
</dbReference>
<keyword evidence="2" id="KW-1003">Cell membrane</keyword>
<evidence type="ECO:0000256" key="2">
    <source>
        <dbReference type="ARBA" id="ARBA00022475"/>
    </source>
</evidence>
<sequence length="286" mass="29788">MSIRRLVSVVRSAVSGYGRHADAQFAAALAYRALFSIVPFVALLASVLDLVLPASAREDVVDWLLGAVPGVELQASVDRELESSGALTSVAGLVSFGLLMWSASGMTGSLRVALAIIWEGDSKAAFVRAKLRDIVALGVLATLVIAGFALSLLTQVAIQAGVHATDAIGLERAGKLVSVGVELAGSGVITFAALLIVYGLAPPVRLPFAALWQSALVTTLAIDVGVAGYAFYLVRIASFSTIYGPLGAVLAFLALLYFVAILVLFGGELVMATSRAGERDRVEERV</sequence>
<reference evidence="7" key="1">
    <citation type="submission" date="2022-10" db="EMBL/GenBank/DDBJ databases">
        <title>The WGS of Solirubrobacter ginsenosidimutans DSM 21036.</title>
        <authorList>
            <person name="Jiang Z."/>
        </authorList>
    </citation>
    <scope>NUCLEOTIDE SEQUENCE</scope>
    <source>
        <strain evidence="7">DSM 21036</strain>
    </source>
</reference>
<dbReference type="EMBL" id="JAPDOD010000001">
    <property type="protein sequence ID" value="MDA0158965.1"/>
    <property type="molecule type" value="Genomic_DNA"/>
</dbReference>
<feature type="transmembrane region" description="Helical" evidence="6">
    <location>
        <begin position="90"/>
        <end position="114"/>
    </location>
</feature>
<organism evidence="7 8">
    <name type="scientific">Solirubrobacter ginsenosidimutans</name>
    <dbReference type="NCBI Taxonomy" id="490573"/>
    <lineage>
        <taxon>Bacteria</taxon>
        <taxon>Bacillati</taxon>
        <taxon>Actinomycetota</taxon>
        <taxon>Thermoleophilia</taxon>
        <taxon>Solirubrobacterales</taxon>
        <taxon>Solirubrobacteraceae</taxon>
        <taxon>Solirubrobacter</taxon>
    </lineage>
</organism>
<evidence type="ECO:0000313" key="7">
    <source>
        <dbReference type="EMBL" id="MDA0158965.1"/>
    </source>
</evidence>
<feature type="transmembrane region" description="Helical" evidence="6">
    <location>
        <begin position="246"/>
        <end position="271"/>
    </location>
</feature>
<dbReference type="InterPro" id="IPR017039">
    <property type="entry name" value="Virul_fac_BrkB"/>
</dbReference>
<feature type="transmembrane region" description="Helical" evidence="6">
    <location>
        <begin position="178"/>
        <end position="201"/>
    </location>
</feature>
<evidence type="ECO:0000256" key="5">
    <source>
        <dbReference type="ARBA" id="ARBA00023136"/>
    </source>
</evidence>
<comment type="subcellular location">
    <subcellularLocation>
        <location evidence="1">Cell membrane</location>
        <topology evidence="1">Multi-pass membrane protein</topology>
    </subcellularLocation>
</comment>
<dbReference type="PANTHER" id="PTHR30213">
    <property type="entry name" value="INNER MEMBRANE PROTEIN YHJD"/>
    <property type="match status" value="1"/>
</dbReference>
<proteinExistence type="predicted"/>
<evidence type="ECO:0000256" key="3">
    <source>
        <dbReference type="ARBA" id="ARBA00022692"/>
    </source>
</evidence>
<dbReference type="PANTHER" id="PTHR30213:SF1">
    <property type="entry name" value="INNER MEMBRANE PROTEIN YHJD"/>
    <property type="match status" value="1"/>
</dbReference>
<dbReference type="Pfam" id="PF03631">
    <property type="entry name" value="Virul_fac_BrkB"/>
    <property type="match status" value="1"/>
</dbReference>
<keyword evidence="3 6" id="KW-0812">Transmembrane</keyword>